<keyword evidence="3" id="KW-1185">Reference proteome</keyword>
<comment type="caution">
    <text evidence="2">The sequence shown here is derived from an EMBL/GenBank/DDBJ whole genome shotgun (WGS) entry which is preliminary data.</text>
</comment>
<dbReference type="AlphaFoldDB" id="A0A507B798"/>
<feature type="region of interest" description="Disordered" evidence="1">
    <location>
        <begin position="1"/>
        <end position="36"/>
    </location>
</feature>
<evidence type="ECO:0000313" key="3">
    <source>
        <dbReference type="Proteomes" id="UP000319257"/>
    </source>
</evidence>
<sequence>MDHQDPFNVFNHSSPQSGLTSSIWNPAPTPTRSDMSDDIHQVSTRDLMGPSTIPVGNSRAQGGNLVGMSSSLAADLGTLNMGTHHWPRNEVHVQPGSGAEGVRVVVNQDILDNSYAFFLDRGNGQVTRLIPADMLPPLRDIRATEPAAAGMAILCQPSGRPPRGEPAISSPVQLQNLQNLAGDAHWATGRYGHPFSDEVQ</sequence>
<feature type="compositionally biased region" description="Polar residues" evidence="1">
    <location>
        <begin position="10"/>
        <end position="24"/>
    </location>
</feature>
<dbReference type="STRING" id="1093900.A0A507B798"/>
<dbReference type="EMBL" id="SKBQ01000001">
    <property type="protein sequence ID" value="TPX15667.1"/>
    <property type="molecule type" value="Genomic_DNA"/>
</dbReference>
<feature type="non-terminal residue" evidence="2">
    <location>
        <position position="200"/>
    </location>
</feature>
<proteinExistence type="predicted"/>
<accession>A0A507B798</accession>
<evidence type="ECO:0000313" key="2">
    <source>
        <dbReference type="EMBL" id="TPX15667.1"/>
    </source>
</evidence>
<organism evidence="2 3">
    <name type="scientific">Thyridium curvatum</name>
    <dbReference type="NCBI Taxonomy" id="1093900"/>
    <lineage>
        <taxon>Eukaryota</taxon>
        <taxon>Fungi</taxon>
        <taxon>Dikarya</taxon>
        <taxon>Ascomycota</taxon>
        <taxon>Pezizomycotina</taxon>
        <taxon>Sordariomycetes</taxon>
        <taxon>Sordariomycetidae</taxon>
        <taxon>Thyridiales</taxon>
        <taxon>Thyridiaceae</taxon>
        <taxon>Thyridium</taxon>
    </lineage>
</organism>
<dbReference type="Proteomes" id="UP000319257">
    <property type="component" value="Unassembled WGS sequence"/>
</dbReference>
<evidence type="ECO:0000256" key="1">
    <source>
        <dbReference type="SAM" id="MobiDB-lite"/>
    </source>
</evidence>
<dbReference type="InParanoid" id="A0A507B798"/>
<dbReference type="GeneID" id="41967448"/>
<reference evidence="2 3" key="1">
    <citation type="submission" date="2019-06" db="EMBL/GenBank/DDBJ databases">
        <title>Draft genome sequence of the filamentous fungus Phialemoniopsis curvata isolated from diesel fuel.</title>
        <authorList>
            <person name="Varaljay V.A."/>
            <person name="Lyon W.J."/>
            <person name="Crouch A.L."/>
            <person name="Drake C.E."/>
            <person name="Hollomon J.M."/>
            <person name="Nadeau L.J."/>
            <person name="Nunn H.S."/>
            <person name="Stevenson B.S."/>
            <person name="Bojanowski C.L."/>
            <person name="Crookes-Goodson W.J."/>
        </authorList>
    </citation>
    <scope>NUCLEOTIDE SEQUENCE [LARGE SCALE GENOMIC DNA]</scope>
    <source>
        <strain evidence="2 3">D216</strain>
    </source>
</reference>
<dbReference type="OrthoDB" id="5355510at2759"/>
<gene>
    <name evidence="2" type="ORF">E0L32_000001</name>
</gene>
<dbReference type="RefSeq" id="XP_030997378.1">
    <property type="nucleotide sequence ID" value="XM_031132539.1"/>
</dbReference>
<protein>
    <submittedName>
        <fullName evidence="2">Uncharacterized protein</fullName>
    </submittedName>
</protein>
<name>A0A507B798_9PEZI</name>